<feature type="compositionally biased region" description="Pro residues" evidence="1">
    <location>
        <begin position="219"/>
        <end position="228"/>
    </location>
</feature>
<feature type="signal peptide" evidence="2">
    <location>
        <begin position="1"/>
        <end position="25"/>
    </location>
</feature>
<dbReference type="OMA" id="HHPPTSW"/>
<dbReference type="KEGG" id="ats:109780263"/>
<evidence type="ECO:0000313" key="5">
    <source>
        <dbReference type="Proteomes" id="UP000015105"/>
    </source>
</evidence>
<dbReference type="Pfam" id="PF14368">
    <property type="entry name" value="LTP_2"/>
    <property type="match status" value="1"/>
</dbReference>
<reference evidence="4" key="5">
    <citation type="journal article" date="2021" name="G3 (Bethesda)">
        <title>Aegilops tauschii genome assembly Aet v5.0 features greater sequence contiguity and improved annotation.</title>
        <authorList>
            <person name="Wang L."/>
            <person name="Zhu T."/>
            <person name="Rodriguez J.C."/>
            <person name="Deal K.R."/>
            <person name="Dubcovsky J."/>
            <person name="McGuire P.E."/>
            <person name="Lux T."/>
            <person name="Spannagl M."/>
            <person name="Mayer K.F.X."/>
            <person name="Baldrich P."/>
            <person name="Meyers B.C."/>
            <person name="Huo N."/>
            <person name="Gu Y.Q."/>
            <person name="Zhou H."/>
            <person name="Devos K.M."/>
            <person name="Bennetzen J.L."/>
            <person name="Unver T."/>
            <person name="Budak H."/>
            <person name="Gulick P.J."/>
            <person name="Galiba G."/>
            <person name="Kalapos B."/>
            <person name="Nelson D.R."/>
            <person name="Li P."/>
            <person name="You F.M."/>
            <person name="Luo M.C."/>
            <person name="Dvorak J."/>
        </authorList>
    </citation>
    <scope>NUCLEOTIDE SEQUENCE [LARGE SCALE GENOMIC DNA]</scope>
    <source>
        <strain evidence="4">cv. AL8/78</strain>
    </source>
</reference>
<reference evidence="4" key="3">
    <citation type="journal article" date="2017" name="Nature">
        <title>Genome sequence of the progenitor of the wheat D genome Aegilops tauschii.</title>
        <authorList>
            <person name="Luo M.C."/>
            <person name="Gu Y.Q."/>
            <person name="Puiu D."/>
            <person name="Wang H."/>
            <person name="Twardziok S.O."/>
            <person name="Deal K.R."/>
            <person name="Huo N."/>
            <person name="Zhu T."/>
            <person name="Wang L."/>
            <person name="Wang Y."/>
            <person name="McGuire P.E."/>
            <person name="Liu S."/>
            <person name="Long H."/>
            <person name="Ramasamy R.K."/>
            <person name="Rodriguez J.C."/>
            <person name="Van S.L."/>
            <person name="Yuan L."/>
            <person name="Wang Z."/>
            <person name="Xia Z."/>
            <person name="Xiao L."/>
            <person name="Anderson O.D."/>
            <person name="Ouyang S."/>
            <person name="Liang Y."/>
            <person name="Zimin A.V."/>
            <person name="Pertea G."/>
            <person name="Qi P."/>
            <person name="Bennetzen J.L."/>
            <person name="Dai X."/>
            <person name="Dawson M.W."/>
            <person name="Muller H.G."/>
            <person name="Kugler K."/>
            <person name="Rivarola-Duarte L."/>
            <person name="Spannagl M."/>
            <person name="Mayer K.F.X."/>
            <person name="Lu F.H."/>
            <person name="Bevan M.W."/>
            <person name="Leroy P."/>
            <person name="Li P."/>
            <person name="You F.M."/>
            <person name="Sun Q."/>
            <person name="Liu Z."/>
            <person name="Lyons E."/>
            <person name="Wicker T."/>
            <person name="Salzberg S.L."/>
            <person name="Devos K.M."/>
            <person name="Dvorak J."/>
        </authorList>
    </citation>
    <scope>NUCLEOTIDE SEQUENCE [LARGE SCALE GENOMIC DNA]</scope>
    <source>
        <strain evidence="4">cv. AL8/78</strain>
    </source>
</reference>
<dbReference type="InterPro" id="IPR016140">
    <property type="entry name" value="Bifunc_inhib/LTP/seed_store"/>
</dbReference>
<dbReference type="Gramene" id="AET5Gv20202100.1">
    <property type="protein sequence ID" value="AET5Gv20202100.1"/>
    <property type="gene ID" value="AET5Gv20202100"/>
</dbReference>
<dbReference type="STRING" id="200361.A0A453JVA1"/>
<proteinExistence type="predicted"/>
<dbReference type="Proteomes" id="UP000015105">
    <property type="component" value="Chromosome 5D"/>
</dbReference>
<feature type="compositionally biased region" description="Polar residues" evidence="1">
    <location>
        <begin position="101"/>
        <end position="110"/>
    </location>
</feature>
<reference evidence="5" key="1">
    <citation type="journal article" date="2014" name="Science">
        <title>Ancient hybridizations among the ancestral genomes of bread wheat.</title>
        <authorList>
            <consortium name="International Wheat Genome Sequencing Consortium,"/>
            <person name="Marcussen T."/>
            <person name="Sandve S.R."/>
            <person name="Heier L."/>
            <person name="Spannagl M."/>
            <person name="Pfeifer M."/>
            <person name="Jakobsen K.S."/>
            <person name="Wulff B.B."/>
            <person name="Steuernagel B."/>
            <person name="Mayer K.F."/>
            <person name="Olsen O.A."/>
        </authorList>
    </citation>
    <scope>NUCLEOTIDE SEQUENCE [LARGE SCALE GENOMIC DNA]</scope>
    <source>
        <strain evidence="5">cv. AL8/78</strain>
    </source>
</reference>
<protein>
    <recommendedName>
        <fullName evidence="3">Bifunctional inhibitor/plant lipid transfer protein/seed storage helical domain-containing protein</fullName>
    </recommendedName>
</protein>
<feature type="domain" description="Bifunctional inhibitor/plant lipid transfer protein/seed storage helical" evidence="3">
    <location>
        <begin position="29"/>
        <end position="100"/>
    </location>
</feature>
<reference evidence="4" key="4">
    <citation type="submission" date="2019-03" db="UniProtKB">
        <authorList>
            <consortium name="EnsemblPlants"/>
        </authorList>
    </citation>
    <scope>IDENTIFICATION</scope>
</reference>
<dbReference type="OrthoDB" id="654726at2759"/>
<feature type="chain" id="PRO_5019392207" description="Bifunctional inhibitor/plant lipid transfer protein/seed storage helical domain-containing protein" evidence="2">
    <location>
        <begin position="26"/>
        <end position="228"/>
    </location>
</feature>
<organism evidence="4 5">
    <name type="scientific">Aegilops tauschii subsp. strangulata</name>
    <name type="common">Goatgrass</name>
    <dbReference type="NCBI Taxonomy" id="200361"/>
    <lineage>
        <taxon>Eukaryota</taxon>
        <taxon>Viridiplantae</taxon>
        <taxon>Streptophyta</taxon>
        <taxon>Embryophyta</taxon>
        <taxon>Tracheophyta</taxon>
        <taxon>Spermatophyta</taxon>
        <taxon>Magnoliopsida</taxon>
        <taxon>Liliopsida</taxon>
        <taxon>Poales</taxon>
        <taxon>Poaceae</taxon>
        <taxon>BOP clade</taxon>
        <taxon>Pooideae</taxon>
        <taxon>Triticodae</taxon>
        <taxon>Triticeae</taxon>
        <taxon>Triticinae</taxon>
        <taxon>Aegilops</taxon>
    </lineage>
</organism>
<name>A0A453JVA1_AEGTS</name>
<dbReference type="EnsemblPlants" id="AET5Gv20202100.1">
    <property type="protein sequence ID" value="AET5Gv20202100.1"/>
    <property type="gene ID" value="AET5Gv20202100"/>
</dbReference>
<evidence type="ECO:0000313" key="4">
    <source>
        <dbReference type="EnsemblPlants" id="AET5Gv20202100.1"/>
    </source>
</evidence>
<evidence type="ECO:0000259" key="3">
    <source>
        <dbReference type="Pfam" id="PF14368"/>
    </source>
</evidence>
<keyword evidence="2" id="KW-0732">Signal</keyword>
<dbReference type="PANTHER" id="PTHR33286">
    <property type="entry name" value="BIFUNCTIONAL INHIBITOR/LIPID-TRANSFER PROTEIN/SEED STORAGE 2S ALBUMIN SUPERFAMILY PROTEIN"/>
    <property type="match status" value="1"/>
</dbReference>
<feature type="compositionally biased region" description="Pro residues" evidence="1">
    <location>
        <begin position="197"/>
        <end position="210"/>
    </location>
</feature>
<dbReference type="PANTHER" id="PTHR33286:SF24">
    <property type="entry name" value="BIFUNCTIONAL INHIBITOR_PLANT LIPID TRANSFER PROTEIN_SEED STORAGE HELICAL DOMAIN-CONTAINING PROTEIN"/>
    <property type="match status" value="1"/>
</dbReference>
<keyword evidence="5" id="KW-1185">Reference proteome</keyword>
<sequence>MQMARAGATLLGVLLFALLAGFAAGEEDCYHDIIRCCNETIKKEGPYISPSQVCRREVRKADMPCVCHILTAYDERTVSPEKLVRCAHDSGVDLPVGSICGSKQTRSSNWRHLPPPPHYHHPPTSWNSQSFRHPPPPPPHHHPPTSWNSQSFRHPPPPPPPHHHPPTSWNNQSFRHPPPPPPHHHPPTTWNGHSFRHPPPPPPHHQPPRPLCSSIGRSPEPPYSKPHT</sequence>
<evidence type="ECO:0000256" key="1">
    <source>
        <dbReference type="SAM" id="MobiDB-lite"/>
    </source>
</evidence>
<feature type="region of interest" description="Disordered" evidence="1">
    <location>
        <begin position="97"/>
        <end position="228"/>
    </location>
</feature>
<accession>A0A453JVA1</accession>
<dbReference type="AlphaFoldDB" id="A0A453JVA1"/>
<evidence type="ECO:0000256" key="2">
    <source>
        <dbReference type="SAM" id="SignalP"/>
    </source>
</evidence>
<reference evidence="5" key="2">
    <citation type="journal article" date="2017" name="Nat. Plants">
        <title>The Aegilops tauschii genome reveals multiple impacts of transposons.</title>
        <authorList>
            <person name="Zhao G."/>
            <person name="Zou C."/>
            <person name="Li K."/>
            <person name="Wang K."/>
            <person name="Li T."/>
            <person name="Gao L."/>
            <person name="Zhang X."/>
            <person name="Wang H."/>
            <person name="Yang Z."/>
            <person name="Liu X."/>
            <person name="Jiang W."/>
            <person name="Mao L."/>
            <person name="Kong X."/>
            <person name="Jiao Y."/>
            <person name="Jia J."/>
        </authorList>
    </citation>
    <scope>NUCLEOTIDE SEQUENCE [LARGE SCALE GENOMIC DNA]</scope>
    <source>
        <strain evidence="5">cv. AL8/78</strain>
    </source>
</reference>